<dbReference type="GO" id="GO:0003677">
    <property type="term" value="F:DNA binding"/>
    <property type="evidence" value="ECO:0007669"/>
    <property type="project" value="InterPro"/>
</dbReference>
<gene>
    <name evidence="5" type="ORF">COU13_00855</name>
</gene>
<organism evidence="5 6">
    <name type="scientific">Candidatus Kaiserbacteria bacterium CG10_big_fil_rev_8_21_14_0_10_43_70</name>
    <dbReference type="NCBI Taxonomy" id="1974605"/>
    <lineage>
        <taxon>Bacteria</taxon>
        <taxon>Candidatus Kaiseribacteriota</taxon>
    </lineage>
</organism>
<dbReference type="InterPro" id="IPR011856">
    <property type="entry name" value="tRNA_endonuc-like_dom_sf"/>
</dbReference>
<dbReference type="InterPro" id="IPR007560">
    <property type="entry name" value="Restrct_endonuc_IV_Mrr"/>
</dbReference>
<reference evidence="6" key="1">
    <citation type="submission" date="2017-09" db="EMBL/GenBank/DDBJ databases">
        <title>Depth-based differentiation of microbial function through sediment-hosted aquifers and enrichment of novel symbionts in the deep terrestrial subsurface.</title>
        <authorList>
            <person name="Probst A.J."/>
            <person name="Ladd B."/>
            <person name="Jarett J.K."/>
            <person name="Geller-Mcgrath D.E."/>
            <person name="Sieber C.M.K."/>
            <person name="Emerson J.B."/>
            <person name="Anantharaman K."/>
            <person name="Thomas B.C."/>
            <person name="Malmstrom R."/>
            <person name="Stieglmeier M."/>
            <person name="Klingl A."/>
            <person name="Woyke T."/>
            <person name="Ryan C.M."/>
            <person name="Banfield J.F."/>
        </authorList>
    </citation>
    <scope>NUCLEOTIDE SEQUENCE [LARGE SCALE GENOMIC DNA]</scope>
</reference>
<dbReference type="InterPro" id="IPR011335">
    <property type="entry name" value="Restrct_endonuc-II-like"/>
</dbReference>
<dbReference type="EMBL" id="PFBF01000016">
    <property type="protein sequence ID" value="PIR86453.1"/>
    <property type="molecule type" value="Genomic_DNA"/>
</dbReference>
<accession>A0A2H0UJ74</accession>
<dbReference type="GO" id="GO:0005524">
    <property type="term" value="F:ATP binding"/>
    <property type="evidence" value="ECO:0007669"/>
    <property type="project" value="UniProtKB-UniRule"/>
</dbReference>
<keyword evidence="1 3" id="KW-0547">Nucleotide-binding</keyword>
<name>A0A2H0UJ74_9BACT</name>
<evidence type="ECO:0000256" key="3">
    <source>
        <dbReference type="PROSITE-ProRule" id="PRU00492"/>
    </source>
</evidence>
<feature type="domain" description="ATP-cone" evidence="4">
    <location>
        <begin position="4"/>
        <end position="86"/>
    </location>
</feature>
<dbReference type="Gene3D" id="3.40.1350.10">
    <property type="match status" value="1"/>
</dbReference>
<dbReference type="AlphaFoldDB" id="A0A2H0UJ74"/>
<sequence>MRQFHIIKADGQEELFDEVKLDDSLKRVGASERVRKKIIDHIIREMRDKMTTSEIYKHAFNLLKKDERHPIAARYSVKKAIFDLGPSGFPFEQFVSQLFLSDGWKTQTGVAMNGKCTSHEVDVLAEKNGKKVGIEVKFHNAAGTKTDVKDALYVYARFEDLKESPDNDGRVDDGSLVTNTRFTRNAVRYGKCSGLNMIGWDYPRGKGILDMIETSGVHPLTCLTTLTDGEKRHFLERNMVLCKDITQGTHLLEEFGISSDKIKEILDEASQLCVSRRVGKVDTN</sequence>
<evidence type="ECO:0000259" key="4">
    <source>
        <dbReference type="PROSITE" id="PS51161"/>
    </source>
</evidence>
<dbReference type="GO" id="GO:0004519">
    <property type="term" value="F:endonuclease activity"/>
    <property type="evidence" value="ECO:0007669"/>
    <property type="project" value="InterPro"/>
</dbReference>
<dbReference type="PROSITE" id="PS51161">
    <property type="entry name" value="ATP_CONE"/>
    <property type="match status" value="1"/>
</dbReference>
<evidence type="ECO:0000313" key="6">
    <source>
        <dbReference type="Proteomes" id="UP000230706"/>
    </source>
</evidence>
<dbReference type="InterPro" id="IPR005144">
    <property type="entry name" value="ATP-cone_dom"/>
</dbReference>
<evidence type="ECO:0000313" key="5">
    <source>
        <dbReference type="EMBL" id="PIR86453.1"/>
    </source>
</evidence>
<comment type="caution">
    <text evidence="5">The sequence shown here is derived from an EMBL/GenBank/DDBJ whole genome shotgun (WGS) entry which is preliminary data.</text>
</comment>
<dbReference type="Proteomes" id="UP000230706">
    <property type="component" value="Unassembled WGS sequence"/>
</dbReference>
<proteinExistence type="predicted"/>
<dbReference type="SUPFAM" id="SSF52980">
    <property type="entry name" value="Restriction endonuclease-like"/>
    <property type="match status" value="1"/>
</dbReference>
<keyword evidence="2 3" id="KW-0067">ATP-binding</keyword>
<evidence type="ECO:0000256" key="2">
    <source>
        <dbReference type="ARBA" id="ARBA00022840"/>
    </source>
</evidence>
<protein>
    <submittedName>
        <fullName evidence="5">ATPase</fullName>
    </submittedName>
</protein>
<dbReference type="Pfam" id="PF04471">
    <property type="entry name" value="Mrr_cat"/>
    <property type="match status" value="1"/>
</dbReference>
<dbReference type="GO" id="GO:0009307">
    <property type="term" value="P:DNA restriction-modification system"/>
    <property type="evidence" value="ECO:0007669"/>
    <property type="project" value="InterPro"/>
</dbReference>
<evidence type="ECO:0000256" key="1">
    <source>
        <dbReference type="ARBA" id="ARBA00022741"/>
    </source>
</evidence>